<reference evidence="1 2" key="1">
    <citation type="submission" date="2020-07" db="EMBL/GenBank/DDBJ databases">
        <title>MOT database genomes.</title>
        <authorList>
            <person name="Joseph S."/>
            <person name="Aduse-Opoku J."/>
            <person name="Hashim A."/>
            <person name="Wade W."/>
            <person name="Curtis M."/>
        </authorList>
    </citation>
    <scope>NUCLEOTIDE SEQUENCE [LARGE SCALE GENOMIC DNA]</scope>
    <source>
        <strain evidence="1 2">CCW311</strain>
    </source>
</reference>
<dbReference type="Proteomes" id="UP000563349">
    <property type="component" value="Unassembled WGS sequence"/>
</dbReference>
<dbReference type="RefSeq" id="WP_179924164.1">
    <property type="nucleotide sequence ID" value="NZ_CP128228.1"/>
</dbReference>
<keyword evidence="2" id="KW-1185">Reference proteome</keyword>
<proteinExistence type="predicted"/>
<evidence type="ECO:0000313" key="2">
    <source>
        <dbReference type="Proteomes" id="UP000563349"/>
    </source>
</evidence>
<protein>
    <submittedName>
        <fullName evidence="1">Class IIb bacteriocin, lactobin A/cerein 7B family</fullName>
    </submittedName>
</protein>
<sequence>MREKFIHKQLIDDELIRITGGGGNLGSAVGACIGGVLLFAATGPVTAGAAAVVCLASGISGAL</sequence>
<dbReference type="EMBL" id="JACBYG010000085">
    <property type="protein sequence ID" value="NYS49617.1"/>
    <property type="molecule type" value="Genomic_DNA"/>
</dbReference>
<dbReference type="InterPro" id="IPR023991">
    <property type="entry name" value="Bacteriocin_IIb_lactobn/cerein"/>
</dbReference>
<evidence type="ECO:0000313" key="1">
    <source>
        <dbReference type="EMBL" id="NYS49617.1"/>
    </source>
</evidence>
<accession>A0A7Z0LDR3</accession>
<dbReference type="NCBIfam" id="TIGR03949">
    <property type="entry name" value="bact_IIb_cerein"/>
    <property type="match status" value="1"/>
</dbReference>
<gene>
    <name evidence="1" type="ORF">HZY93_06545</name>
</gene>
<name>A0A7Z0LDR3_9STRE</name>
<dbReference type="AlphaFoldDB" id="A0A7Z0LDR3"/>
<dbReference type="PROSITE" id="PS51257">
    <property type="entry name" value="PROKAR_LIPOPROTEIN"/>
    <property type="match status" value="1"/>
</dbReference>
<comment type="caution">
    <text evidence="1">The sequence shown here is derived from an EMBL/GenBank/DDBJ whole genome shotgun (WGS) entry which is preliminary data.</text>
</comment>
<organism evidence="1 2">
    <name type="scientific">Streptococcus danieliae</name>
    <dbReference type="NCBI Taxonomy" id="747656"/>
    <lineage>
        <taxon>Bacteria</taxon>
        <taxon>Bacillati</taxon>
        <taxon>Bacillota</taxon>
        <taxon>Bacilli</taxon>
        <taxon>Lactobacillales</taxon>
        <taxon>Streptococcaceae</taxon>
        <taxon>Streptococcus</taxon>
    </lineage>
</organism>